<dbReference type="InterPro" id="IPR011010">
    <property type="entry name" value="DNA_brk_join_enz"/>
</dbReference>
<feature type="compositionally biased region" description="Polar residues" evidence="6">
    <location>
        <begin position="18"/>
        <end position="37"/>
    </location>
</feature>
<dbReference type="GO" id="GO:0006310">
    <property type="term" value="P:DNA recombination"/>
    <property type="evidence" value="ECO:0007669"/>
    <property type="project" value="UniProtKB-KW"/>
</dbReference>
<keyword evidence="3 5" id="KW-0238">DNA-binding</keyword>
<dbReference type="Gene3D" id="1.10.150.130">
    <property type="match status" value="1"/>
</dbReference>
<sequence length="401" mass="46963">MFKRGRKYYVRFRKPDGSRTSPVSSGQTNERAAKSWAQQQLEAGAGKVTRRSRFRHLAHNFFDIDGIYHQECMANFHRISERQLRSKQLMMKNHILPHFGEMQLEEIITADISKFKHVLMKKNLSGNSINKYLSCLKAIFEYAEENGYINKIPTLKRASIQDRTRTILTRRQAKSLFRDDDWNGNMRARTMNRLAMITGMRASEILALNYEDILSPDDIEARALASADIQQMYHRMLGGQVPDCTVIAIYKAWDQQDSQLNDHTKTDCSRRFVPIPESMVEELASIRPFREKLQPDSPFIFFAEYSSHKPMEGRVALREMRRKIEEKVRINDEVLTVEKQKERLLDFHSWRHFLNTQMIEHGFAEVIADLMTGHATKSMTQNYTRLMNFSEIIEMQEKLLS</sequence>
<feature type="region of interest" description="Disordered" evidence="6">
    <location>
        <begin position="14"/>
        <end position="37"/>
    </location>
</feature>
<dbReference type="Proteomes" id="UP000018680">
    <property type="component" value="Chromosome"/>
</dbReference>
<protein>
    <recommendedName>
        <fullName evidence="11">Integrase</fullName>
    </recommendedName>
</protein>
<dbReference type="InterPro" id="IPR004107">
    <property type="entry name" value="Integrase_SAM-like_N"/>
</dbReference>
<dbReference type="eggNOG" id="COG0582">
    <property type="taxonomic scope" value="Bacteria"/>
</dbReference>
<dbReference type="Pfam" id="PF00589">
    <property type="entry name" value="Phage_integrase"/>
    <property type="match status" value="1"/>
</dbReference>
<name>V5WJ27_9SPIO</name>
<dbReference type="PROSITE" id="PS51898">
    <property type="entry name" value="TYR_RECOMBINASE"/>
    <property type="match status" value="1"/>
</dbReference>
<keyword evidence="2" id="KW-0229">DNA integration</keyword>
<evidence type="ECO:0000259" key="7">
    <source>
        <dbReference type="PROSITE" id="PS51898"/>
    </source>
</evidence>
<evidence type="ECO:0000256" key="6">
    <source>
        <dbReference type="SAM" id="MobiDB-lite"/>
    </source>
</evidence>
<dbReference type="HOGENOM" id="CLU_667192_0_0_12"/>
<evidence type="ECO:0000313" key="9">
    <source>
        <dbReference type="EMBL" id="AHC15630.1"/>
    </source>
</evidence>
<dbReference type="InterPro" id="IPR002104">
    <property type="entry name" value="Integrase_catalytic"/>
</dbReference>
<evidence type="ECO:0000259" key="8">
    <source>
        <dbReference type="PROSITE" id="PS51900"/>
    </source>
</evidence>
<accession>V5WJ27</accession>
<feature type="domain" description="Tyr recombinase" evidence="7">
    <location>
        <begin position="163"/>
        <end position="397"/>
    </location>
</feature>
<dbReference type="InterPro" id="IPR010998">
    <property type="entry name" value="Integrase_recombinase_N"/>
</dbReference>
<evidence type="ECO:0000256" key="1">
    <source>
        <dbReference type="ARBA" id="ARBA00008857"/>
    </source>
</evidence>
<feature type="domain" description="Core-binding (CB)" evidence="8">
    <location>
        <begin position="67"/>
        <end position="144"/>
    </location>
</feature>
<reference evidence="9 10" key="1">
    <citation type="journal article" date="2015" name="Stand. Genomic Sci.">
        <title>Complete genome sequence and description of Salinispira pacifica gen. nov., sp. nov., a novel spirochaete isolated form a hypersaline microbial mat.</title>
        <authorList>
            <person name="Ben Hania W."/>
            <person name="Joseph M."/>
            <person name="Schumann P."/>
            <person name="Bunk B."/>
            <person name="Fiebig A."/>
            <person name="Sproer C."/>
            <person name="Klenk H.P."/>
            <person name="Fardeau M.L."/>
            <person name="Spring S."/>
        </authorList>
    </citation>
    <scope>NUCLEOTIDE SEQUENCE [LARGE SCALE GENOMIC DNA]</scope>
    <source>
        <strain evidence="9 10">L21-RPul-D2</strain>
    </source>
</reference>
<keyword evidence="10" id="KW-1185">Reference proteome</keyword>
<dbReference type="InterPro" id="IPR013762">
    <property type="entry name" value="Integrase-like_cat_sf"/>
</dbReference>
<dbReference type="PROSITE" id="PS51900">
    <property type="entry name" value="CB"/>
    <property type="match status" value="1"/>
</dbReference>
<dbReference type="GO" id="GO:0015074">
    <property type="term" value="P:DNA integration"/>
    <property type="evidence" value="ECO:0007669"/>
    <property type="project" value="UniProtKB-KW"/>
</dbReference>
<evidence type="ECO:0000256" key="2">
    <source>
        <dbReference type="ARBA" id="ARBA00022908"/>
    </source>
</evidence>
<evidence type="ECO:0000256" key="4">
    <source>
        <dbReference type="ARBA" id="ARBA00023172"/>
    </source>
</evidence>
<dbReference type="EMBL" id="CP006939">
    <property type="protein sequence ID" value="AHC15630.1"/>
    <property type="molecule type" value="Genomic_DNA"/>
</dbReference>
<dbReference type="KEGG" id="slr:L21SP2_2269"/>
<evidence type="ECO:0000256" key="5">
    <source>
        <dbReference type="PROSITE-ProRule" id="PRU01248"/>
    </source>
</evidence>
<keyword evidence="4" id="KW-0233">DNA recombination</keyword>
<dbReference type="Pfam" id="PF14659">
    <property type="entry name" value="Phage_int_SAM_3"/>
    <property type="match status" value="1"/>
</dbReference>
<dbReference type="InterPro" id="IPR050090">
    <property type="entry name" value="Tyrosine_recombinase_XerCD"/>
</dbReference>
<dbReference type="SUPFAM" id="SSF56349">
    <property type="entry name" value="DNA breaking-rejoining enzymes"/>
    <property type="match status" value="1"/>
</dbReference>
<dbReference type="Gene3D" id="1.10.443.10">
    <property type="entry name" value="Intergrase catalytic core"/>
    <property type="match status" value="1"/>
</dbReference>
<dbReference type="GO" id="GO:0003677">
    <property type="term" value="F:DNA binding"/>
    <property type="evidence" value="ECO:0007669"/>
    <property type="project" value="UniProtKB-UniRule"/>
</dbReference>
<dbReference type="PANTHER" id="PTHR30349:SF64">
    <property type="entry name" value="PROPHAGE INTEGRASE INTD-RELATED"/>
    <property type="match status" value="1"/>
</dbReference>
<comment type="similarity">
    <text evidence="1">Belongs to the 'phage' integrase family.</text>
</comment>
<evidence type="ECO:0008006" key="11">
    <source>
        <dbReference type="Google" id="ProtNLM"/>
    </source>
</evidence>
<dbReference type="PANTHER" id="PTHR30349">
    <property type="entry name" value="PHAGE INTEGRASE-RELATED"/>
    <property type="match status" value="1"/>
</dbReference>
<proteinExistence type="inferred from homology"/>
<evidence type="ECO:0000313" key="10">
    <source>
        <dbReference type="Proteomes" id="UP000018680"/>
    </source>
</evidence>
<dbReference type="InterPro" id="IPR044068">
    <property type="entry name" value="CB"/>
</dbReference>
<dbReference type="STRING" id="1307761.L21SP2_2269"/>
<organism evidence="9 10">
    <name type="scientific">Salinispira pacifica</name>
    <dbReference type="NCBI Taxonomy" id="1307761"/>
    <lineage>
        <taxon>Bacteria</taxon>
        <taxon>Pseudomonadati</taxon>
        <taxon>Spirochaetota</taxon>
        <taxon>Spirochaetia</taxon>
        <taxon>Spirochaetales</taxon>
        <taxon>Spirochaetaceae</taxon>
        <taxon>Salinispira</taxon>
    </lineage>
</organism>
<evidence type="ECO:0000256" key="3">
    <source>
        <dbReference type="ARBA" id="ARBA00023125"/>
    </source>
</evidence>
<dbReference type="AlphaFoldDB" id="V5WJ27"/>
<gene>
    <name evidence="9" type="ORF">L21SP2_2269</name>
</gene>